<evidence type="ECO:0000313" key="1">
    <source>
        <dbReference type="EMBL" id="ATB46291.1"/>
    </source>
</evidence>
<dbReference type="AlphaFoldDB" id="A0A250JSE4"/>
<dbReference type="KEGG" id="mmas:MYMAC_001883"/>
<gene>
    <name evidence="1" type="ORF">MYMAC_001883</name>
</gene>
<evidence type="ECO:0000313" key="2">
    <source>
        <dbReference type="Proteomes" id="UP000217343"/>
    </source>
</evidence>
<dbReference type="Proteomes" id="UP000217343">
    <property type="component" value="Chromosome"/>
</dbReference>
<keyword evidence="2" id="KW-1185">Reference proteome</keyword>
<name>A0A250JSE4_9BACT</name>
<protein>
    <submittedName>
        <fullName evidence="1">Uncharacterized protein</fullName>
    </submittedName>
</protein>
<reference evidence="1 2" key="1">
    <citation type="submission" date="2017-06" db="EMBL/GenBank/DDBJ databases">
        <title>Sequencing and comparative analysis of myxobacterial genomes.</title>
        <authorList>
            <person name="Rupp O."/>
            <person name="Goesmann A."/>
            <person name="Sogaard-Andersen L."/>
        </authorList>
    </citation>
    <scope>NUCLEOTIDE SEQUENCE [LARGE SCALE GENOMIC DNA]</scope>
    <source>
        <strain evidence="1 2">DSM 14697</strain>
    </source>
</reference>
<dbReference type="EMBL" id="CP022203">
    <property type="protein sequence ID" value="ATB46291.1"/>
    <property type="molecule type" value="Genomic_DNA"/>
</dbReference>
<accession>A0A250JSE4</accession>
<proteinExistence type="predicted"/>
<organism evidence="1 2">
    <name type="scientific">Corallococcus macrosporus DSM 14697</name>
    <dbReference type="NCBI Taxonomy" id="1189310"/>
    <lineage>
        <taxon>Bacteria</taxon>
        <taxon>Pseudomonadati</taxon>
        <taxon>Myxococcota</taxon>
        <taxon>Myxococcia</taxon>
        <taxon>Myxococcales</taxon>
        <taxon>Cystobacterineae</taxon>
        <taxon>Myxococcaceae</taxon>
        <taxon>Corallococcus</taxon>
    </lineage>
</organism>
<dbReference type="OrthoDB" id="5382879at2"/>
<dbReference type="RefSeq" id="WP_095957849.1">
    <property type="nucleotide sequence ID" value="NZ_CP022203.1"/>
</dbReference>
<sequence>MTTSPKPLHLVHMTVVDFQNTTLRIDLATSRYGTPQPQLDVILPRGSTHRHLSATLHALSADLELRTPTNERWIVHTQSIQEPNHGRIYLELSEGDHAEAMRGMMLLRTLMG</sequence>